<name>A0A928V4Z5_9GAMM</name>
<accession>A0A928V4Z5</accession>
<gene>
    <name evidence="3" type="ORF">C4F51_14270</name>
</gene>
<keyword evidence="4" id="KW-1185">Reference proteome</keyword>
<evidence type="ECO:0000259" key="2">
    <source>
        <dbReference type="Pfam" id="PF08242"/>
    </source>
</evidence>
<organism evidence="3 4">
    <name type="scientific">Cellvibrio polysaccharolyticus</name>
    <dbReference type="NCBI Taxonomy" id="2082724"/>
    <lineage>
        <taxon>Bacteria</taxon>
        <taxon>Pseudomonadati</taxon>
        <taxon>Pseudomonadota</taxon>
        <taxon>Gammaproteobacteria</taxon>
        <taxon>Cellvibrionales</taxon>
        <taxon>Cellvibrionaceae</taxon>
        <taxon>Cellvibrio</taxon>
    </lineage>
</organism>
<keyword evidence="3" id="KW-0489">Methyltransferase</keyword>
<protein>
    <submittedName>
        <fullName evidence="3">Class I SAM-dependent methyltransferase</fullName>
    </submittedName>
</protein>
<dbReference type="Gene3D" id="3.40.50.150">
    <property type="entry name" value="Vaccinia Virus protein VP39"/>
    <property type="match status" value="1"/>
</dbReference>
<dbReference type="EMBL" id="PRDL01000001">
    <property type="protein sequence ID" value="MBE8718357.1"/>
    <property type="molecule type" value="Genomic_DNA"/>
</dbReference>
<dbReference type="SUPFAM" id="SSF53335">
    <property type="entry name" value="S-adenosyl-L-methionine-dependent methyltransferases"/>
    <property type="match status" value="1"/>
</dbReference>
<dbReference type="AlphaFoldDB" id="A0A928V4Z5"/>
<dbReference type="InterPro" id="IPR013217">
    <property type="entry name" value="Methyltransf_12"/>
</dbReference>
<dbReference type="GO" id="GO:0032259">
    <property type="term" value="P:methylation"/>
    <property type="evidence" value="ECO:0007669"/>
    <property type="project" value="UniProtKB-KW"/>
</dbReference>
<dbReference type="GO" id="GO:0008168">
    <property type="term" value="F:methyltransferase activity"/>
    <property type="evidence" value="ECO:0007669"/>
    <property type="project" value="UniProtKB-KW"/>
</dbReference>
<keyword evidence="3" id="KW-0808">Transferase</keyword>
<dbReference type="Proteomes" id="UP000652567">
    <property type="component" value="Unassembled WGS sequence"/>
</dbReference>
<evidence type="ECO:0000313" key="4">
    <source>
        <dbReference type="Proteomes" id="UP000652567"/>
    </source>
</evidence>
<dbReference type="Pfam" id="PF08242">
    <property type="entry name" value="Methyltransf_12"/>
    <property type="match status" value="1"/>
</dbReference>
<evidence type="ECO:0000313" key="3">
    <source>
        <dbReference type="EMBL" id="MBE8718357.1"/>
    </source>
</evidence>
<comment type="caution">
    <text evidence="3">The sequence shown here is derived from an EMBL/GenBank/DDBJ whole genome shotgun (WGS) entry which is preliminary data.</text>
</comment>
<feature type="domain" description="Methyltransferase type 12" evidence="2">
    <location>
        <begin position="286"/>
        <end position="384"/>
    </location>
</feature>
<feature type="region of interest" description="Disordered" evidence="1">
    <location>
        <begin position="1"/>
        <end position="20"/>
    </location>
</feature>
<proteinExistence type="predicted"/>
<sequence length="905" mass="101975">MTGESMPPDNNQKNLTKTSRAKSSQAIVVKKTEPQIISVDSVFSQQLKLHWQLGDWSALERLSDQNIEARDNRAECAVYITAACFQLGLLEKAAFFKSLAIQWGASRKDLSRVLISGVYNNLALAFTLVLDKPNKALQHFITAAQVAMPGVAMSAIIKARTDHQLSLLRSHSSVDVKTLIPTAFSPNYQSIIEPETLDAEVISHHYFFDKAIKVWRRTAQYDFTYNDGDEIEQRLLSALKLCDDVSVLSKELLAHQIDWASEYHLSSDRANLLRPFSDIFKNANVLELGCGCGAITRYLGESGASVIAVEGSQQRATIAAERCRELTNVSVILDKIEQIPFSKQFDVVTLIGVLEYSRIYVDAEDPIQHILEKARSYLKPNGVLIVAIENQLGLKYFAGAPEDHGVGVMAGINDLYQADTAVTFGKQELERRFLKAGFSKSDTYLAFPDYKLPCLMVHPGGYNDPTKFDLSNLLSGTVFYDRQGISNPLFSLENCWPLIYRNGLLADMANSHLFLVHNEEVLTTPSNTLLASYYSPKRAGDTAQSLIFYKDGNDIRIKRTNVNRNSTDQQLSQDEKYVSGTLHSQLLNRIVQKPGWTLIDIKRWLQQWLDALDKVVVTSTSVPQGWPSCDKWLPEHYIDAIPRNLIISENGHATFIDLEWTQNHILPMSLVLYRGLAITLGTTTSIAMPADPEMIQRQKVLNILMEYCGYSLTAEEYRLFIPFMEKLSRKASGIENEKPYSTQELVIPPFTVRKTIGVYQDNSVCLTLYWRGKDDASFCEENSIKHLYSANGTRQTISIGISKQDNTYSRFRLDIADRPGCYKVTKLAFSDSDDVVLWQWDFNLSQLTNIGGLSFYKSQSTTDDICLMGEDHDPQFELEIPEHVLDKLTFGSNMLLEVTAYCENK</sequence>
<reference evidence="3" key="1">
    <citation type="submission" date="2018-07" db="EMBL/GenBank/DDBJ databases">
        <title>Genome assembly of strain Ka43.</title>
        <authorList>
            <person name="Kukolya J."/>
            <person name="Nagy I."/>
            <person name="Horvath B."/>
            <person name="Toth A."/>
        </authorList>
    </citation>
    <scope>NUCLEOTIDE SEQUENCE</scope>
    <source>
        <strain evidence="3">KB43</strain>
    </source>
</reference>
<dbReference type="PANTHER" id="PTHR43861">
    <property type="entry name" value="TRANS-ACONITATE 2-METHYLTRANSFERASE-RELATED"/>
    <property type="match status" value="1"/>
</dbReference>
<evidence type="ECO:0000256" key="1">
    <source>
        <dbReference type="SAM" id="MobiDB-lite"/>
    </source>
</evidence>
<feature type="compositionally biased region" description="Polar residues" evidence="1">
    <location>
        <begin position="8"/>
        <end position="20"/>
    </location>
</feature>
<dbReference type="InterPro" id="IPR029063">
    <property type="entry name" value="SAM-dependent_MTases_sf"/>
</dbReference>
<dbReference type="CDD" id="cd02440">
    <property type="entry name" value="AdoMet_MTases"/>
    <property type="match status" value="1"/>
</dbReference>